<evidence type="ECO:0000313" key="2">
    <source>
        <dbReference type="Proteomes" id="UP000009138"/>
    </source>
</evidence>
<dbReference type="EMBL" id="CH476734">
    <property type="protein sequence ID" value="EIE80291.1"/>
    <property type="molecule type" value="Genomic_DNA"/>
</dbReference>
<dbReference type="InParanoid" id="I1BVR1"/>
<dbReference type="GeneID" id="93611967"/>
<organism evidence="1 2">
    <name type="scientific">Rhizopus delemar (strain RA 99-880 / ATCC MYA-4621 / FGSC 9543 / NRRL 43880)</name>
    <name type="common">Mucormycosis agent</name>
    <name type="synonym">Rhizopus arrhizus var. delemar</name>
    <dbReference type="NCBI Taxonomy" id="246409"/>
    <lineage>
        <taxon>Eukaryota</taxon>
        <taxon>Fungi</taxon>
        <taxon>Fungi incertae sedis</taxon>
        <taxon>Mucoromycota</taxon>
        <taxon>Mucoromycotina</taxon>
        <taxon>Mucoromycetes</taxon>
        <taxon>Mucorales</taxon>
        <taxon>Mucorineae</taxon>
        <taxon>Rhizopodaceae</taxon>
        <taxon>Rhizopus</taxon>
    </lineage>
</organism>
<protein>
    <submittedName>
        <fullName evidence="1">Uncharacterized protein</fullName>
    </submittedName>
</protein>
<name>I1BVR1_RHIO9</name>
<sequence length="61" mass="6910">MILPDIKPVIGDQETIKKKMVKTLYIVNNLSLRSFTVLSKDGKEQNALSHSSIIEELQLKI</sequence>
<gene>
    <name evidence="1" type="ORF">RO3G_04996</name>
</gene>
<accession>I1BVR1</accession>
<evidence type="ECO:0000313" key="1">
    <source>
        <dbReference type="EMBL" id="EIE80291.1"/>
    </source>
</evidence>
<reference evidence="1 2" key="1">
    <citation type="journal article" date="2009" name="PLoS Genet.">
        <title>Genomic analysis of the basal lineage fungus Rhizopus oryzae reveals a whole-genome duplication.</title>
        <authorList>
            <person name="Ma L.-J."/>
            <person name="Ibrahim A.S."/>
            <person name="Skory C."/>
            <person name="Grabherr M.G."/>
            <person name="Burger G."/>
            <person name="Butler M."/>
            <person name="Elias M."/>
            <person name="Idnurm A."/>
            <person name="Lang B.F."/>
            <person name="Sone T."/>
            <person name="Abe A."/>
            <person name="Calvo S.E."/>
            <person name="Corrochano L.M."/>
            <person name="Engels R."/>
            <person name="Fu J."/>
            <person name="Hansberg W."/>
            <person name="Kim J.-M."/>
            <person name="Kodira C.D."/>
            <person name="Koehrsen M.J."/>
            <person name="Liu B."/>
            <person name="Miranda-Saavedra D."/>
            <person name="O'Leary S."/>
            <person name="Ortiz-Castellanos L."/>
            <person name="Poulter R."/>
            <person name="Rodriguez-Romero J."/>
            <person name="Ruiz-Herrera J."/>
            <person name="Shen Y.-Q."/>
            <person name="Zeng Q."/>
            <person name="Galagan J."/>
            <person name="Birren B.W."/>
            <person name="Cuomo C.A."/>
            <person name="Wickes B.L."/>
        </authorList>
    </citation>
    <scope>NUCLEOTIDE SEQUENCE [LARGE SCALE GENOMIC DNA]</scope>
    <source>
        <strain evidence="2">RA 99-880 / ATCC MYA-4621 / FGSC 9543 / NRRL 43880</strain>
    </source>
</reference>
<dbReference type="RefSeq" id="XP_067515687.1">
    <property type="nucleotide sequence ID" value="XM_067659586.1"/>
</dbReference>
<dbReference type="VEuPathDB" id="FungiDB:RO3G_04996"/>
<proteinExistence type="predicted"/>
<keyword evidence="2" id="KW-1185">Reference proteome</keyword>
<dbReference type="Proteomes" id="UP000009138">
    <property type="component" value="Unassembled WGS sequence"/>
</dbReference>
<dbReference type="AlphaFoldDB" id="I1BVR1"/>